<proteinExistence type="predicted"/>
<reference evidence="1" key="1">
    <citation type="journal article" date="2020" name="Nature">
        <title>Giant virus diversity and host interactions through global metagenomics.</title>
        <authorList>
            <person name="Schulz F."/>
            <person name="Roux S."/>
            <person name="Paez-Espino D."/>
            <person name="Jungbluth S."/>
            <person name="Walsh D.A."/>
            <person name="Denef V.J."/>
            <person name="McMahon K.D."/>
            <person name="Konstantinidis K.T."/>
            <person name="Eloe-Fadrosh E.A."/>
            <person name="Kyrpides N.C."/>
            <person name="Woyke T."/>
        </authorList>
    </citation>
    <scope>NUCLEOTIDE SEQUENCE</scope>
    <source>
        <strain evidence="1">GVMAG-M-3300027804-48</strain>
    </source>
</reference>
<dbReference type="EMBL" id="MN740489">
    <property type="protein sequence ID" value="QHU29448.1"/>
    <property type="molecule type" value="Genomic_DNA"/>
</dbReference>
<organism evidence="1">
    <name type="scientific">viral metagenome</name>
    <dbReference type="NCBI Taxonomy" id="1070528"/>
    <lineage>
        <taxon>unclassified sequences</taxon>
        <taxon>metagenomes</taxon>
        <taxon>organismal metagenomes</taxon>
    </lineage>
</organism>
<sequence>MNIGNATINNYYHLNIKYVLDLLANSTIDCNILIKDSICHLKKIKDEIIQNTDPNLHMTLIDDFIFGIYANIYILYDIIKYHNLTTCDTITEIIKFDDKTFKYVDKNCNIILPLNDTEHRDILFIINTTNSYKATLTAFLRKTHDTIFKSYNFDSKNIFEIWRHYIKTCIIISFNTNIYTNNTTDFLSFEFIHIYDEAKLNRLIDFTAITNKKILRNPFSYFNCFFNRELITTLINNNDFNIIVNYIKYLFKFTHITYNQIVEFSNPRYITIPQHQGICWFISILSGLVFSDIHKILMTKQITTQTNNYTKFIKKTIETYSSAPKKYNELTKATLDKILGYKNEPLALLKEALEEYISDANIDKTSLKIFNNVQSEFKYDFCYFISFFSRKLNFDKSSTIEDIKKKLIEYKTNKFAIDTNNFGILPSCHYSMFKYIYKTKLNLNVAYIEVKIKQNQVTEIYKIPEELITKPDEDTTIILNNNKFNYTPNNTLEQGTDILIVSLFNQHIGDYTLDNKLKTDNKQPSIIDLSTMGTNKTIIYQDIEYVLDYNILTSSKLINIINNEHLIAGIYIDNEKYICDSEDYLLNKLDIKTTCGFNRFDWNSDLLNCTNEICYNHLCEIISTANNTVFKVKNIPHGIRFCYNNNMNRYVFIRKDLYDELKGLMVP</sequence>
<protein>
    <submittedName>
        <fullName evidence="1">Uncharacterized protein</fullName>
    </submittedName>
</protein>
<name>A0A6C0LHX0_9ZZZZ</name>
<evidence type="ECO:0000313" key="1">
    <source>
        <dbReference type="EMBL" id="QHU29448.1"/>
    </source>
</evidence>
<accession>A0A6C0LHX0</accession>
<dbReference type="AlphaFoldDB" id="A0A6C0LHX0"/>